<dbReference type="Proteomes" id="UP000283090">
    <property type="component" value="Unassembled WGS sequence"/>
</dbReference>
<keyword evidence="2" id="KW-1185">Reference proteome</keyword>
<reference evidence="1 2" key="1">
    <citation type="submission" date="2019-01" db="EMBL/GenBank/DDBJ databases">
        <title>Intercellular communication is required for trap formation in the nematode-trapping fungus Duddingtonia flagrans.</title>
        <authorList>
            <person name="Youssar L."/>
            <person name="Wernet V."/>
            <person name="Hensel N."/>
            <person name="Hildebrandt H.-G."/>
            <person name="Fischer R."/>
        </authorList>
    </citation>
    <scope>NUCLEOTIDE SEQUENCE [LARGE SCALE GENOMIC DNA]</scope>
    <source>
        <strain evidence="1 2">CBS H-5679</strain>
    </source>
</reference>
<evidence type="ECO:0000313" key="2">
    <source>
        <dbReference type="Proteomes" id="UP000283090"/>
    </source>
</evidence>
<dbReference type="EMBL" id="SAEB01000003">
    <property type="protein sequence ID" value="RVD87568.1"/>
    <property type="molecule type" value="Genomic_DNA"/>
</dbReference>
<accession>A0A437A8T4</accession>
<sequence length="89" mass="10188">MRLKKTREARFHRSIAFFSAQLSIRRQPSKRSCGPINWQAFLALFRVFLPFHSAAGPIYNIPICTDPSSTVTCCYNIGDCILYSHPPLR</sequence>
<protein>
    <submittedName>
        <fullName evidence="1">Uncharacterized protein</fullName>
    </submittedName>
</protein>
<name>A0A437A8T4_ARTFL</name>
<dbReference type="VEuPathDB" id="FungiDB:DFL_001794"/>
<evidence type="ECO:0000313" key="1">
    <source>
        <dbReference type="EMBL" id="RVD87568.1"/>
    </source>
</evidence>
<comment type="caution">
    <text evidence="1">The sequence shown here is derived from an EMBL/GenBank/DDBJ whole genome shotgun (WGS) entry which is preliminary data.</text>
</comment>
<organism evidence="1 2">
    <name type="scientific">Arthrobotrys flagrans</name>
    <name type="common">Nematode-trapping fungus</name>
    <name type="synonym">Trichothecium flagrans</name>
    <dbReference type="NCBI Taxonomy" id="97331"/>
    <lineage>
        <taxon>Eukaryota</taxon>
        <taxon>Fungi</taxon>
        <taxon>Dikarya</taxon>
        <taxon>Ascomycota</taxon>
        <taxon>Pezizomycotina</taxon>
        <taxon>Orbiliomycetes</taxon>
        <taxon>Orbiliales</taxon>
        <taxon>Orbiliaceae</taxon>
        <taxon>Arthrobotrys</taxon>
    </lineage>
</organism>
<gene>
    <name evidence="1" type="ORF">DFL_001794</name>
</gene>
<dbReference type="AlphaFoldDB" id="A0A437A8T4"/>
<dbReference type="RefSeq" id="XP_067493112.1">
    <property type="nucleotide sequence ID" value="XM_067630471.1"/>
</dbReference>
<proteinExistence type="predicted"/>
<dbReference type="GeneID" id="93584105"/>